<sequence>MLNGAELFKPDVIKETKITYFLLLLFNIIICFVLFAKISSNALINILAFQWKIWYKQIFSLIFGLSIWDSFIYKGAMLRCEFRSFGEKIEKKPFKY</sequence>
<dbReference type="EMBL" id="REGN01009851">
    <property type="protein sequence ID" value="RNA00239.1"/>
    <property type="molecule type" value="Genomic_DNA"/>
</dbReference>
<feature type="transmembrane region" description="Helical" evidence="1">
    <location>
        <begin position="21"/>
        <end position="47"/>
    </location>
</feature>
<keyword evidence="1" id="KW-0472">Membrane</keyword>
<keyword evidence="3" id="KW-1185">Reference proteome</keyword>
<protein>
    <submittedName>
        <fullName evidence="2">Uncharacterized protein</fullName>
    </submittedName>
</protein>
<evidence type="ECO:0000256" key="1">
    <source>
        <dbReference type="SAM" id="Phobius"/>
    </source>
</evidence>
<keyword evidence="1" id="KW-0812">Transmembrane</keyword>
<comment type="caution">
    <text evidence="2">The sequence shown here is derived from an EMBL/GenBank/DDBJ whole genome shotgun (WGS) entry which is preliminary data.</text>
</comment>
<dbReference type="Proteomes" id="UP000276133">
    <property type="component" value="Unassembled WGS sequence"/>
</dbReference>
<evidence type="ECO:0000313" key="2">
    <source>
        <dbReference type="EMBL" id="RNA00239.1"/>
    </source>
</evidence>
<name>A0A3M7PMM7_BRAPC</name>
<evidence type="ECO:0000313" key="3">
    <source>
        <dbReference type="Proteomes" id="UP000276133"/>
    </source>
</evidence>
<accession>A0A3M7PMM7</accession>
<proteinExistence type="predicted"/>
<reference evidence="2 3" key="1">
    <citation type="journal article" date="2018" name="Sci. Rep.">
        <title>Genomic signatures of local adaptation to the degree of environmental predictability in rotifers.</title>
        <authorList>
            <person name="Franch-Gras L."/>
            <person name="Hahn C."/>
            <person name="Garcia-Roger E.M."/>
            <person name="Carmona M.J."/>
            <person name="Serra M."/>
            <person name="Gomez A."/>
        </authorList>
    </citation>
    <scope>NUCLEOTIDE SEQUENCE [LARGE SCALE GENOMIC DNA]</scope>
    <source>
        <strain evidence="2">HYR1</strain>
    </source>
</reference>
<gene>
    <name evidence="2" type="ORF">BpHYR1_022011</name>
</gene>
<dbReference type="AlphaFoldDB" id="A0A3M7PMM7"/>
<keyword evidence="1" id="KW-1133">Transmembrane helix</keyword>
<organism evidence="2 3">
    <name type="scientific">Brachionus plicatilis</name>
    <name type="common">Marine rotifer</name>
    <name type="synonym">Brachionus muelleri</name>
    <dbReference type="NCBI Taxonomy" id="10195"/>
    <lineage>
        <taxon>Eukaryota</taxon>
        <taxon>Metazoa</taxon>
        <taxon>Spiralia</taxon>
        <taxon>Gnathifera</taxon>
        <taxon>Rotifera</taxon>
        <taxon>Eurotatoria</taxon>
        <taxon>Monogononta</taxon>
        <taxon>Pseudotrocha</taxon>
        <taxon>Ploima</taxon>
        <taxon>Brachionidae</taxon>
        <taxon>Brachionus</taxon>
    </lineage>
</organism>
<feature type="transmembrane region" description="Helical" evidence="1">
    <location>
        <begin position="53"/>
        <end position="73"/>
    </location>
</feature>